<dbReference type="OrthoDB" id="7605542at2"/>
<dbReference type="Pfam" id="PF13440">
    <property type="entry name" value="Polysacc_synt_3"/>
    <property type="match status" value="1"/>
</dbReference>
<comment type="subcellular location">
    <subcellularLocation>
        <location evidence="1">Cell membrane</location>
        <topology evidence="1">Multi-pass membrane protein</topology>
    </subcellularLocation>
</comment>
<feature type="transmembrane region" description="Helical" evidence="7">
    <location>
        <begin position="159"/>
        <end position="186"/>
    </location>
</feature>
<dbReference type="RefSeq" id="WP_104519592.1">
    <property type="nucleotide sequence ID" value="NZ_NHRY01000149.1"/>
</dbReference>
<dbReference type="EMBL" id="NHRY01000149">
    <property type="protein sequence ID" value="PPQ33309.1"/>
    <property type="molecule type" value="Genomic_DNA"/>
</dbReference>
<name>A0A2S6NFG2_RHOGL</name>
<accession>A0A2S6NFG2</accession>
<feature type="transmembrane region" description="Helical" evidence="7">
    <location>
        <begin position="322"/>
        <end position="343"/>
    </location>
</feature>
<dbReference type="GO" id="GO:0005886">
    <property type="term" value="C:plasma membrane"/>
    <property type="evidence" value="ECO:0007669"/>
    <property type="project" value="UniProtKB-SubCell"/>
</dbReference>
<evidence type="ECO:0000313" key="8">
    <source>
        <dbReference type="EMBL" id="PPQ33309.1"/>
    </source>
</evidence>
<feature type="transmembrane region" description="Helical" evidence="7">
    <location>
        <begin position="239"/>
        <end position="258"/>
    </location>
</feature>
<organism evidence="8 9">
    <name type="scientific">Rhodopila globiformis</name>
    <name type="common">Rhodopseudomonas globiformis</name>
    <dbReference type="NCBI Taxonomy" id="1071"/>
    <lineage>
        <taxon>Bacteria</taxon>
        <taxon>Pseudomonadati</taxon>
        <taxon>Pseudomonadota</taxon>
        <taxon>Alphaproteobacteria</taxon>
        <taxon>Acetobacterales</taxon>
        <taxon>Acetobacteraceae</taxon>
        <taxon>Rhodopila</taxon>
    </lineage>
</organism>
<evidence type="ECO:0000256" key="6">
    <source>
        <dbReference type="ARBA" id="ARBA00023136"/>
    </source>
</evidence>
<keyword evidence="9" id="KW-1185">Reference proteome</keyword>
<gene>
    <name evidence="8" type="ORF">CCS01_14685</name>
</gene>
<feature type="transmembrane region" description="Helical" evidence="7">
    <location>
        <begin position="287"/>
        <end position="310"/>
    </location>
</feature>
<feature type="transmembrane region" description="Helical" evidence="7">
    <location>
        <begin position="382"/>
        <end position="403"/>
    </location>
</feature>
<feature type="transmembrane region" description="Helical" evidence="7">
    <location>
        <begin position="87"/>
        <end position="106"/>
    </location>
</feature>
<keyword evidence="6 7" id="KW-0472">Membrane</keyword>
<evidence type="ECO:0000256" key="1">
    <source>
        <dbReference type="ARBA" id="ARBA00004651"/>
    </source>
</evidence>
<dbReference type="AlphaFoldDB" id="A0A2S6NFG2"/>
<dbReference type="PANTHER" id="PTHR30250:SF10">
    <property type="entry name" value="LIPOPOLYSACCHARIDE BIOSYNTHESIS PROTEIN WZXC"/>
    <property type="match status" value="1"/>
</dbReference>
<evidence type="ECO:0000256" key="5">
    <source>
        <dbReference type="ARBA" id="ARBA00022989"/>
    </source>
</evidence>
<evidence type="ECO:0000256" key="2">
    <source>
        <dbReference type="ARBA" id="ARBA00007430"/>
    </source>
</evidence>
<comment type="caution">
    <text evidence="8">The sequence shown here is derived from an EMBL/GenBank/DDBJ whole genome shotgun (WGS) entry which is preliminary data.</text>
</comment>
<evidence type="ECO:0000256" key="4">
    <source>
        <dbReference type="ARBA" id="ARBA00022692"/>
    </source>
</evidence>
<comment type="similarity">
    <text evidence="2">Belongs to the polysaccharide synthase family.</text>
</comment>
<keyword evidence="3" id="KW-1003">Cell membrane</keyword>
<feature type="transmembrane region" description="Helical" evidence="7">
    <location>
        <begin position="355"/>
        <end position="376"/>
    </location>
</feature>
<dbReference type="InterPro" id="IPR050833">
    <property type="entry name" value="Poly_Biosynth_Transport"/>
</dbReference>
<dbReference type="Proteomes" id="UP000239724">
    <property type="component" value="Unassembled WGS sequence"/>
</dbReference>
<keyword evidence="5 7" id="KW-1133">Transmembrane helix</keyword>
<feature type="transmembrane region" description="Helical" evidence="7">
    <location>
        <begin position="455"/>
        <end position="477"/>
    </location>
</feature>
<feature type="transmembrane region" description="Helical" evidence="7">
    <location>
        <begin position="118"/>
        <end position="139"/>
    </location>
</feature>
<keyword evidence="4 7" id="KW-0812">Transmembrane</keyword>
<proteinExistence type="inferred from homology"/>
<sequence length="503" mass="54001">MSNTTTASVSRRVAMGAGWVVAWRLATRNLGLLSTLVLVRLLQPSDFGLIALATGFIDAVDALSDICVQDALVRVPVVDRDLYDTGFGLSVLRGVLTAALIAALAWPIGDFFADRRLAVVMLALSAGILISAFENIGTVHFRRELAFRKEFDMRLRSRIASVAITIVVAVVWPSYWALVAGILVNRTARLIQSYTMSPYRPRITLRAWRRIIGFSLWTWAQAMLIQVRDRSDSVVIGRLLGATQVGIFAVGFELGTLANTEIIEPLNRALFSGFASLHASNKDLGGMFLNAVGLGLLLVLPVGMGISMVADPLVRLILGAKWVAAVPVVQIMAVAVGMTMLTSASATLLNVIGRLGPVFSVMAASTGVRVLLLLALVPTVGLPGAAAAIIAATVMDLVLFLWLTLPRIDVSLRRLGSCVLRPAIATLSMVLLLWHLGMAWTPGAGQNPVQLGLDIGIRSGLGAICYAIVLASAWILAGRPDGAERHVLSMLHGVWERLARRRR</sequence>
<evidence type="ECO:0000256" key="3">
    <source>
        <dbReference type="ARBA" id="ARBA00022475"/>
    </source>
</evidence>
<evidence type="ECO:0000313" key="9">
    <source>
        <dbReference type="Proteomes" id="UP000239724"/>
    </source>
</evidence>
<feature type="transmembrane region" description="Helical" evidence="7">
    <location>
        <begin position="415"/>
        <end position="435"/>
    </location>
</feature>
<dbReference type="PANTHER" id="PTHR30250">
    <property type="entry name" value="PST FAMILY PREDICTED COLANIC ACID TRANSPORTER"/>
    <property type="match status" value="1"/>
</dbReference>
<evidence type="ECO:0000256" key="7">
    <source>
        <dbReference type="SAM" id="Phobius"/>
    </source>
</evidence>
<reference evidence="8 9" key="1">
    <citation type="journal article" date="2018" name="Arch. Microbiol.">
        <title>New insights into the metabolic potential of the phototrophic purple bacterium Rhodopila globiformis DSM 161(T) from its draft genome sequence and evidence for a vanadium-dependent nitrogenase.</title>
        <authorList>
            <person name="Imhoff J.F."/>
            <person name="Rahn T."/>
            <person name="Kunzel S."/>
            <person name="Neulinger S.C."/>
        </authorList>
    </citation>
    <scope>NUCLEOTIDE SEQUENCE [LARGE SCALE GENOMIC DNA]</scope>
    <source>
        <strain evidence="8 9">DSM 161</strain>
    </source>
</reference>
<protein>
    <submittedName>
        <fullName evidence="8">Uncharacterized protein</fullName>
    </submittedName>
</protein>